<keyword evidence="2" id="KW-0614">Plasmid</keyword>
<geneLocation type="plasmid" evidence="2">
    <name>pHSJD-312</name>
</geneLocation>
<proteinExistence type="predicted"/>
<dbReference type="AlphaFoldDB" id="A0A386JBR5"/>
<accession>A0A386JBR5</accession>
<reference evidence="2" key="1">
    <citation type="journal article" date="2018" name="Sci. Rep.">
        <title>Novel Clade C-I Clostridium difficile strains escape diagnostic tests, differ in pathogenicity potential and carry toxins on extrachromosomal elements.</title>
        <authorList>
            <person name="Ramirez-Vargas G."/>
            <person name="Lopez-Urena D."/>
            <person name="Badilla A."/>
            <person name="Orozco-Aguilar J."/>
            <person name="Murillo T."/>
            <person name="Rojas P."/>
            <person name="Riedel T."/>
            <person name="Overmann J."/>
            <person name="Gonzalez G."/>
            <person name="Chaves-Olarte E."/>
            <person name="Quesada-Gomez C."/>
            <person name="Rodriguez C."/>
        </authorList>
    </citation>
    <scope>NUCLEOTIDE SEQUENCE</scope>
    <source>
        <strain evidence="2">HSJD-312</strain>
        <plasmid evidence="2">pHSJD-312</plasmid>
    </source>
</reference>
<dbReference type="EMBL" id="MG973074">
    <property type="protein sequence ID" value="AYD68637.1"/>
    <property type="molecule type" value="Genomic_DNA"/>
</dbReference>
<organism evidence="2">
    <name type="scientific">Clostridioides difficile</name>
    <name type="common">Peptoclostridium difficile</name>
    <dbReference type="NCBI Taxonomy" id="1496"/>
    <lineage>
        <taxon>Bacteria</taxon>
        <taxon>Bacillati</taxon>
        <taxon>Bacillota</taxon>
        <taxon>Clostridia</taxon>
        <taxon>Peptostreptococcales</taxon>
        <taxon>Peptostreptococcaceae</taxon>
        <taxon>Clostridioides</taxon>
    </lineage>
</organism>
<name>A0A386JBR5_CLODI</name>
<evidence type="ECO:0000256" key="1">
    <source>
        <dbReference type="SAM" id="SignalP"/>
    </source>
</evidence>
<protein>
    <submittedName>
        <fullName evidence="2">Beta-lactamase inducer</fullName>
    </submittedName>
</protein>
<feature type="chain" id="PRO_5017307403" evidence="1">
    <location>
        <begin position="27"/>
        <end position="251"/>
    </location>
</feature>
<evidence type="ECO:0000313" key="2">
    <source>
        <dbReference type="EMBL" id="AYD68637.1"/>
    </source>
</evidence>
<keyword evidence="1" id="KW-0732">Signal</keyword>
<dbReference type="RefSeq" id="WP_021383434.1">
    <property type="nucleotide sequence ID" value="NZ_LJCL01000008.1"/>
</dbReference>
<feature type="signal peptide" evidence="1">
    <location>
        <begin position="1"/>
        <end position="26"/>
    </location>
</feature>
<sequence precursor="true">MNMKNIKKTFAFSLAVMSLFSTSVFADTININTHSKQPSSYSIDSKAISGTTSFTANGKNYTNHTGCAKLVAGVTGATTITCKSGSVDSGIMGAHANLYNTNGTVVKTTGWKYNTNKTSGFTATTGSTTSKGTYYTKGTTKAYNGSGYKTVGAKQSPIATMKSLDIEISNEELKERQYLYETKNMISALGVGDIEGYVSLDDLYSEDSQPNTPEEAVAYMNKIAKSNEKYKSIPLYDKDGETIIGEYHIDL</sequence>
<gene>
    <name evidence="2" type="ORF">pHSJD-312_00014</name>
</gene>